<evidence type="ECO:0000256" key="2">
    <source>
        <dbReference type="SAM" id="SignalP"/>
    </source>
</evidence>
<feature type="compositionally biased region" description="Polar residues" evidence="1">
    <location>
        <begin position="21"/>
        <end position="34"/>
    </location>
</feature>
<name>A0A1H7SZV9_9SPHN</name>
<dbReference type="EMBL" id="FNZZ01000005">
    <property type="protein sequence ID" value="SEL78123.1"/>
    <property type="molecule type" value="Genomic_DNA"/>
</dbReference>
<protein>
    <recommendedName>
        <fullName evidence="5">Lipoprotein</fullName>
    </recommendedName>
</protein>
<evidence type="ECO:0000313" key="3">
    <source>
        <dbReference type="EMBL" id="SEL78123.1"/>
    </source>
</evidence>
<feature type="signal peptide" evidence="2">
    <location>
        <begin position="1"/>
        <end position="18"/>
    </location>
</feature>
<evidence type="ECO:0000256" key="1">
    <source>
        <dbReference type="SAM" id="MobiDB-lite"/>
    </source>
</evidence>
<organism evidence="3 4">
    <name type="scientific">Sphingomonas palmae</name>
    <dbReference type="NCBI Taxonomy" id="1855283"/>
    <lineage>
        <taxon>Bacteria</taxon>
        <taxon>Pseudomonadati</taxon>
        <taxon>Pseudomonadota</taxon>
        <taxon>Alphaproteobacteria</taxon>
        <taxon>Sphingomonadales</taxon>
        <taxon>Sphingomonadaceae</taxon>
        <taxon>Sphingomonas</taxon>
    </lineage>
</organism>
<feature type="chain" id="PRO_5011468491" description="Lipoprotein" evidence="2">
    <location>
        <begin position="19"/>
        <end position="161"/>
    </location>
</feature>
<evidence type="ECO:0008006" key="5">
    <source>
        <dbReference type="Google" id="ProtNLM"/>
    </source>
</evidence>
<dbReference type="RefSeq" id="WP_093007035.1">
    <property type="nucleotide sequence ID" value="NZ_FNZZ01000005.1"/>
</dbReference>
<dbReference type="PROSITE" id="PS51257">
    <property type="entry name" value="PROKAR_LIPOPROTEIN"/>
    <property type="match status" value="1"/>
</dbReference>
<proteinExistence type="predicted"/>
<evidence type="ECO:0000313" key="4">
    <source>
        <dbReference type="Proteomes" id="UP000199214"/>
    </source>
</evidence>
<keyword evidence="2" id="KW-0732">Signal</keyword>
<sequence>MKQVLPLAAAVLSLAACNGAPPSTTTNSMTSAGSTEPAADNIAAPETDAVDATPTAAPAASPTTAAVSVDAKKWAGRWIGVEGTYLNVTPTGANTASLEMQYDLDNKGTYPATVTPEGLRFTRGGEQMLLRPSDGDATGLKWLAGKKDCLTVKSGEGYCRA</sequence>
<reference evidence="4" key="1">
    <citation type="submission" date="2016-10" db="EMBL/GenBank/DDBJ databases">
        <authorList>
            <person name="Varghese N."/>
            <person name="Submissions S."/>
        </authorList>
    </citation>
    <scope>NUCLEOTIDE SEQUENCE [LARGE SCALE GENOMIC DNA]</scope>
    <source>
        <strain evidence="4">JS21-1</strain>
    </source>
</reference>
<dbReference type="OrthoDB" id="6985970at2"/>
<accession>A0A1H7SZV9</accession>
<dbReference type="AlphaFoldDB" id="A0A1H7SZV9"/>
<dbReference type="STRING" id="1855283.SAMN05216382_2625"/>
<feature type="region of interest" description="Disordered" evidence="1">
    <location>
        <begin position="20"/>
        <end position="39"/>
    </location>
</feature>
<dbReference type="Proteomes" id="UP000199214">
    <property type="component" value="Unassembled WGS sequence"/>
</dbReference>
<gene>
    <name evidence="3" type="ORF">SAMN05216382_2625</name>
</gene>
<keyword evidence="4" id="KW-1185">Reference proteome</keyword>